<keyword evidence="2" id="KW-0472">Membrane</keyword>
<keyword evidence="2" id="KW-0812">Transmembrane</keyword>
<accession>A0AAE1KMB8</accession>
<comment type="caution">
    <text evidence="3">The sequence shown here is derived from an EMBL/GenBank/DDBJ whole genome shotgun (WGS) entry which is preliminary data.</text>
</comment>
<evidence type="ECO:0000256" key="1">
    <source>
        <dbReference type="SAM" id="MobiDB-lite"/>
    </source>
</evidence>
<feature type="transmembrane region" description="Helical" evidence="2">
    <location>
        <begin position="150"/>
        <end position="171"/>
    </location>
</feature>
<feature type="compositionally biased region" description="Acidic residues" evidence="1">
    <location>
        <begin position="29"/>
        <end position="40"/>
    </location>
</feature>
<feature type="transmembrane region" description="Helical" evidence="2">
    <location>
        <begin position="183"/>
        <end position="207"/>
    </location>
</feature>
<evidence type="ECO:0000313" key="4">
    <source>
        <dbReference type="Proteomes" id="UP001286313"/>
    </source>
</evidence>
<reference evidence="3" key="1">
    <citation type="submission" date="2023-10" db="EMBL/GenBank/DDBJ databases">
        <title>Genome assemblies of two species of porcelain crab, Petrolisthes cinctipes and Petrolisthes manimaculis (Anomura: Porcellanidae).</title>
        <authorList>
            <person name="Angst P."/>
        </authorList>
    </citation>
    <scope>NUCLEOTIDE SEQUENCE</scope>
    <source>
        <strain evidence="3">PB745_01</strain>
        <tissue evidence="3">Gill</tissue>
    </source>
</reference>
<dbReference type="Proteomes" id="UP001286313">
    <property type="component" value="Unassembled WGS sequence"/>
</dbReference>
<sequence>MCFSVRPQGGKEKMEERRTEKRSRRGREEDEEGWLEEEEEGWLEEDEEGWLEWKEKKERKRRFRNKLATLLISKLLRNCSRLEKRLLDSDGEKEEVQEKIQNEIFEGSGDEDEELEAVRDIFICDIDYGELEHYEDCEECADEEKEEKDVFFFLFFISTLFTVFIVLQFSIVNVTNKNVSDSLKFLILITRSLEDFILDLFLHFLFFSIRIQQALLEPAAVPQ</sequence>
<dbReference type="AlphaFoldDB" id="A0AAE1KMB8"/>
<keyword evidence="4" id="KW-1185">Reference proteome</keyword>
<dbReference type="EMBL" id="JAWQEG010001678">
    <property type="protein sequence ID" value="KAK3877434.1"/>
    <property type="molecule type" value="Genomic_DNA"/>
</dbReference>
<feature type="region of interest" description="Disordered" evidence="1">
    <location>
        <begin position="1"/>
        <end position="40"/>
    </location>
</feature>
<evidence type="ECO:0000313" key="3">
    <source>
        <dbReference type="EMBL" id="KAK3877434.1"/>
    </source>
</evidence>
<protein>
    <submittedName>
        <fullName evidence="3">Uncharacterized protein</fullName>
    </submittedName>
</protein>
<name>A0AAE1KMB8_PETCI</name>
<gene>
    <name evidence="3" type="ORF">Pcinc_017849</name>
</gene>
<evidence type="ECO:0000256" key="2">
    <source>
        <dbReference type="SAM" id="Phobius"/>
    </source>
</evidence>
<organism evidence="3 4">
    <name type="scientific">Petrolisthes cinctipes</name>
    <name type="common">Flat porcelain crab</name>
    <dbReference type="NCBI Taxonomy" id="88211"/>
    <lineage>
        <taxon>Eukaryota</taxon>
        <taxon>Metazoa</taxon>
        <taxon>Ecdysozoa</taxon>
        <taxon>Arthropoda</taxon>
        <taxon>Crustacea</taxon>
        <taxon>Multicrustacea</taxon>
        <taxon>Malacostraca</taxon>
        <taxon>Eumalacostraca</taxon>
        <taxon>Eucarida</taxon>
        <taxon>Decapoda</taxon>
        <taxon>Pleocyemata</taxon>
        <taxon>Anomura</taxon>
        <taxon>Galatheoidea</taxon>
        <taxon>Porcellanidae</taxon>
        <taxon>Petrolisthes</taxon>
    </lineage>
</organism>
<feature type="compositionally biased region" description="Basic and acidic residues" evidence="1">
    <location>
        <begin position="9"/>
        <end position="19"/>
    </location>
</feature>
<proteinExistence type="predicted"/>
<keyword evidence="2" id="KW-1133">Transmembrane helix</keyword>